<gene>
    <name evidence="3" type="ORF">JL111_13635</name>
</gene>
<keyword evidence="2" id="KW-0732">Signal</keyword>
<feature type="chain" id="PRO_5047525709" description="Flagellar hook-length control protein FliK" evidence="2">
    <location>
        <begin position="22"/>
        <end position="203"/>
    </location>
</feature>
<evidence type="ECO:0008006" key="5">
    <source>
        <dbReference type="Google" id="ProtNLM"/>
    </source>
</evidence>
<feature type="compositionally biased region" description="Low complexity" evidence="1">
    <location>
        <begin position="35"/>
        <end position="60"/>
    </location>
</feature>
<reference evidence="3 4" key="1">
    <citation type="submission" date="2021-01" db="EMBL/GenBank/DDBJ databases">
        <title>011410 draft genome.</title>
        <authorList>
            <person name="Lang L."/>
        </authorList>
    </citation>
    <scope>NUCLEOTIDE SEQUENCE [LARGE SCALE GENOMIC DNA]</scope>
    <source>
        <strain evidence="3 4">KCTC 42845</strain>
    </source>
</reference>
<feature type="region of interest" description="Disordered" evidence="1">
    <location>
        <begin position="78"/>
        <end position="150"/>
    </location>
</feature>
<keyword evidence="4" id="KW-1185">Reference proteome</keyword>
<evidence type="ECO:0000313" key="3">
    <source>
        <dbReference type="EMBL" id="MBL3674527.1"/>
    </source>
</evidence>
<feature type="compositionally biased region" description="Low complexity" evidence="1">
    <location>
        <begin position="79"/>
        <end position="112"/>
    </location>
</feature>
<feature type="region of interest" description="Disordered" evidence="1">
    <location>
        <begin position="173"/>
        <end position="203"/>
    </location>
</feature>
<organism evidence="3 4">
    <name type="scientific">Paracoccus aerius</name>
    <dbReference type="NCBI Taxonomy" id="1915382"/>
    <lineage>
        <taxon>Bacteria</taxon>
        <taxon>Pseudomonadati</taxon>
        <taxon>Pseudomonadota</taxon>
        <taxon>Alphaproteobacteria</taxon>
        <taxon>Rhodobacterales</taxon>
        <taxon>Paracoccaceae</taxon>
        <taxon>Paracoccus</taxon>
    </lineage>
</organism>
<feature type="compositionally biased region" description="Low complexity" evidence="1">
    <location>
        <begin position="183"/>
        <end position="197"/>
    </location>
</feature>
<dbReference type="RefSeq" id="WP_191310799.1">
    <property type="nucleotide sequence ID" value="NZ_BNCL01000010.1"/>
</dbReference>
<sequence length="203" mass="20002">MVLGILKPVLNPLLTPAASNAAPNSAVGRAAAAAQAASEAAAQQASADKPASQPSPAQAPTDGVKFDLSDKALQLVGQAAASGPAVPAGSSAAAPATAASASSAAQAPARAPITSRGGASSTAPEPQPVSTSPKADPLEAVDPTEEERARAWAIRGMEREKLLNLVETLKVTPKADPAEKEVAQNAAAQPSVQASPAEKLATV</sequence>
<dbReference type="Proteomes" id="UP000644749">
    <property type="component" value="Unassembled WGS sequence"/>
</dbReference>
<name>A0ABS1S9Y2_9RHOB</name>
<comment type="caution">
    <text evidence="3">The sequence shown here is derived from an EMBL/GenBank/DDBJ whole genome shotgun (WGS) entry which is preliminary data.</text>
</comment>
<feature type="signal peptide" evidence="2">
    <location>
        <begin position="1"/>
        <end position="21"/>
    </location>
</feature>
<accession>A0ABS1S9Y2</accession>
<protein>
    <recommendedName>
        <fullName evidence="5">Flagellar hook-length control protein FliK</fullName>
    </recommendedName>
</protein>
<feature type="compositionally biased region" description="Polar residues" evidence="1">
    <location>
        <begin position="117"/>
        <end position="133"/>
    </location>
</feature>
<feature type="region of interest" description="Disordered" evidence="1">
    <location>
        <begin position="35"/>
        <end position="66"/>
    </location>
</feature>
<dbReference type="EMBL" id="JAESHT010000011">
    <property type="protein sequence ID" value="MBL3674527.1"/>
    <property type="molecule type" value="Genomic_DNA"/>
</dbReference>
<evidence type="ECO:0000313" key="4">
    <source>
        <dbReference type="Proteomes" id="UP000644749"/>
    </source>
</evidence>
<evidence type="ECO:0000256" key="2">
    <source>
        <dbReference type="SAM" id="SignalP"/>
    </source>
</evidence>
<evidence type="ECO:0000256" key="1">
    <source>
        <dbReference type="SAM" id="MobiDB-lite"/>
    </source>
</evidence>
<proteinExistence type="predicted"/>